<reference evidence="2 3" key="1">
    <citation type="submission" date="2020-04" db="EMBL/GenBank/DDBJ databases">
        <title>Whole-genome sequencing of Vibrio spp. from China reveals different genetic environments of blaCTX-M-14 among diverse lineages.</title>
        <authorList>
            <person name="Zheng Z."/>
            <person name="Ye L."/>
            <person name="Chen S."/>
        </authorList>
    </citation>
    <scope>NUCLEOTIDE SEQUENCE [LARGE SCALE GENOMIC DNA]</scope>
    <source>
        <strain evidence="2 3">Vb1636</strain>
    </source>
</reference>
<evidence type="ECO:0000256" key="1">
    <source>
        <dbReference type="SAM" id="MobiDB-lite"/>
    </source>
</evidence>
<protein>
    <submittedName>
        <fullName evidence="2">Uncharacterized protein</fullName>
    </submittedName>
</protein>
<organism evidence="2 3">
    <name type="scientific">Vibrio alginolyticus</name>
    <dbReference type="NCBI Taxonomy" id="663"/>
    <lineage>
        <taxon>Bacteria</taxon>
        <taxon>Pseudomonadati</taxon>
        <taxon>Pseudomonadota</taxon>
        <taxon>Gammaproteobacteria</taxon>
        <taxon>Vibrionales</taxon>
        <taxon>Vibrionaceae</taxon>
        <taxon>Vibrio</taxon>
    </lineage>
</organism>
<name>A0A7Y0MZH4_VIBAL</name>
<feature type="region of interest" description="Disordered" evidence="1">
    <location>
        <begin position="99"/>
        <end position="119"/>
    </location>
</feature>
<evidence type="ECO:0000313" key="2">
    <source>
        <dbReference type="EMBL" id="NMR76263.1"/>
    </source>
</evidence>
<accession>A0A7Y0MZH4</accession>
<evidence type="ECO:0000313" key="3">
    <source>
        <dbReference type="Proteomes" id="UP000565155"/>
    </source>
</evidence>
<dbReference type="EMBL" id="JABCMA010000039">
    <property type="protein sequence ID" value="NMR76263.1"/>
    <property type="molecule type" value="Genomic_DNA"/>
</dbReference>
<dbReference type="Proteomes" id="UP000565155">
    <property type="component" value="Unassembled WGS sequence"/>
</dbReference>
<feature type="non-terminal residue" evidence="2">
    <location>
        <position position="119"/>
    </location>
</feature>
<proteinExistence type="predicted"/>
<dbReference type="AlphaFoldDB" id="A0A7Y0MZH4"/>
<sequence>MAVKFTYPSMLPVPLLSGYSLNQKPSVIATEFSTGRTRARQIKNRPSTMKATWRIDESEAEMFESALENWLLGRWFLITIKLPRSTRLQEVEALITKDPRDNRKPTSNTLKHWDYTGEL</sequence>
<comment type="caution">
    <text evidence="2">The sequence shown here is derived from an EMBL/GenBank/DDBJ whole genome shotgun (WGS) entry which is preliminary data.</text>
</comment>
<gene>
    <name evidence="2" type="ORF">HKB35_21865</name>
</gene>